<organism evidence="1 2">
    <name type="scientific">Candidatus Methanoperedens nitratireducens</name>
    <dbReference type="NCBI Taxonomy" id="1392998"/>
    <lineage>
        <taxon>Archaea</taxon>
        <taxon>Methanobacteriati</taxon>
        <taxon>Methanobacteriota</taxon>
        <taxon>Stenosarchaea group</taxon>
        <taxon>Methanomicrobia</taxon>
        <taxon>Methanosarcinales</taxon>
        <taxon>ANME-2 cluster</taxon>
        <taxon>Candidatus Methanoperedentaceae</taxon>
        <taxon>Candidatus Methanoperedens</taxon>
    </lineage>
</organism>
<gene>
    <name evidence="1" type="ORF">ANME2D_01597</name>
</gene>
<dbReference type="AlphaFoldDB" id="A0A062V6H3"/>
<dbReference type="InterPro" id="IPR021799">
    <property type="entry name" value="PIN-like_prokaryotic"/>
</dbReference>
<sequence>MPKVVCNSSPLIHLAKIGKLELLRDFFEKVLIPEAVYKECVIDGKDRDDSSNIKNASWLRVAKIKNIELKKALNSFLDEGESEAIALALQEEADLILLDDYEAREFARVYKLKIIGTIGILLKAKHTGRIASLGAVLDELGETGFWLNEDLRSEILRDAGENT</sequence>
<evidence type="ECO:0000313" key="2">
    <source>
        <dbReference type="Proteomes" id="UP000027153"/>
    </source>
</evidence>
<reference evidence="1 2" key="1">
    <citation type="journal article" date="2013" name="Nature">
        <title>Anaerobic oxidation of methane coupled to nitrate reduction in a novel archaeal lineage.</title>
        <authorList>
            <person name="Haroon M.F."/>
            <person name="Hu S."/>
            <person name="Shi Y."/>
            <person name="Imelfort M."/>
            <person name="Keller J."/>
            <person name="Hugenholtz P."/>
            <person name="Yuan Z."/>
            <person name="Tyson G.W."/>
        </authorList>
    </citation>
    <scope>NUCLEOTIDE SEQUENCE [LARGE SCALE GENOMIC DNA]</scope>
    <source>
        <strain evidence="1 2">ANME-2d</strain>
    </source>
</reference>
<comment type="caution">
    <text evidence="1">The sequence shown here is derived from an EMBL/GenBank/DDBJ whole genome shotgun (WGS) entry which is preliminary data.</text>
</comment>
<dbReference type="PANTHER" id="PTHR39550:SF1">
    <property type="entry name" value="SLL0658 PROTEIN"/>
    <property type="match status" value="1"/>
</dbReference>
<protein>
    <submittedName>
        <fullName evidence="1">Putative nucleic acid-binding protein, contains PIN domain</fullName>
    </submittedName>
</protein>
<name>A0A062V6H3_9EURY</name>
<evidence type="ECO:0000313" key="1">
    <source>
        <dbReference type="EMBL" id="KCZ72193.1"/>
    </source>
</evidence>
<dbReference type="PANTHER" id="PTHR39550">
    <property type="entry name" value="SLL0658 PROTEIN"/>
    <property type="match status" value="1"/>
</dbReference>
<dbReference type="EMBL" id="JMIY01000003">
    <property type="protein sequence ID" value="KCZ72193.1"/>
    <property type="molecule type" value="Genomic_DNA"/>
</dbReference>
<accession>A0A062V6H3</accession>
<dbReference type="Proteomes" id="UP000027153">
    <property type="component" value="Unassembled WGS sequence"/>
</dbReference>
<dbReference type="Pfam" id="PF11848">
    <property type="entry name" value="DUF3368"/>
    <property type="match status" value="1"/>
</dbReference>
<proteinExistence type="predicted"/>
<dbReference type="RefSeq" id="WP_048090256.1">
    <property type="nucleotide sequence ID" value="NZ_JMIY01000003.1"/>
</dbReference>
<dbReference type="OrthoDB" id="323844at2157"/>
<keyword evidence="2" id="KW-1185">Reference proteome</keyword>